<evidence type="ECO:0000313" key="3">
    <source>
        <dbReference type="Proteomes" id="UP001498238"/>
    </source>
</evidence>
<dbReference type="Proteomes" id="UP001498238">
    <property type="component" value="Unassembled WGS sequence"/>
</dbReference>
<evidence type="ECO:0000313" key="2">
    <source>
        <dbReference type="EMBL" id="GAA0036223.1"/>
    </source>
</evidence>
<dbReference type="Gene3D" id="3.10.180.10">
    <property type="entry name" value="2,3-Dihydroxybiphenyl 1,2-Dioxygenase, domain 1"/>
    <property type="match status" value="1"/>
</dbReference>
<feature type="domain" description="Glyoxalase-like" evidence="1">
    <location>
        <begin position="9"/>
        <end position="190"/>
    </location>
</feature>
<dbReference type="Pfam" id="PF13468">
    <property type="entry name" value="Glyoxalase_3"/>
    <property type="match status" value="1"/>
</dbReference>
<sequence length="220" mass="23225">MDPLIPAHLDHFVVTVPDLSAAVAEIEAATGVRAVAGGRHPGLGTANFLIGLTPAGWEAGARTHLEILGPDPEQERPADGTLPLDAHLATTPTLQTWAIHPPAFAAKVAAANTEGVDVGEVRDMSRETAEGELLEWQLTSRAPLPGEGTQPFLIDWGLSRHPAEGELPSLELLGFAVESPEPDRTREVLEVLGASDAEVVAGPEFRLRARLRGLGGELAF</sequence>
<dbReference type="InterPro" id="IPR029068">
    <property type="entry name" value="Glyas_Bleomycin-R_OHBP_Dase"/>
</dbReference>
<accession>A0ABP3C8W9</accession>
<organism evidence="2 3">
    <name type="scientific">Brevibacterium metallidurans</name>
    <dbReference type="NCBI Taxonomy" id="1482676"/>
    <lineage>
        <taxon>Bacteria</taxon>
        <taxon>Bacillati</taxon>
        <taxon>Actinomycetota</taxon>
        <taxon>Actinomycetes</taxon>
        <taxon>Micrococcales</taxon>
        <taxon>Brevibacteriaceae</taxon>
        <taxon>Brevibacterium</taxon>
    </lineage>
</organism>
<proteinExistence type="predicted"/>
<comment type="caution">
    <text evidence="2">The sequence shown here is derived from an EMBL/GenBank/DDBJ whole genome shotgun (WGS) entry which is preliminary data.</text>
</comment>
<evidence type="ECO:0000259" key="1">
    <source>
        <dbReference type="Pfam" id="PF13468"/>
    </source>
</evidence>
<dbReference type="RefSeq" id="WP_339393052.1">
    <property type="nucleotide sequence ID" value="NZ_BAAAAF010000008.1"/>
</dbReference>
<protein>
    <submittedName>
        <fullName evidence="2">VOC family protein</fullName>
    </submittedName>
</protein>
<dbReference type="EMBL" id="BAAAAF010000008">
    <property type="protein sequence ID" value="GAA0036223.1"/>
    <property type="molecule type" value="Genomic_DNA"/>
</dbReference>
<gene>
    <name evidence="2" type="ORF">NCCP602_21840</name>
</gene>
<reference evidence="2 3" key="1">
    <citation type="submission" date="2024-01" db="EMBL/GenBank/DDBJ databases">
        <title>Characterization of antibiotic resistant novel bacterial strains and their environmental applications.</title>
        <authorList>
            <person name="Manzoor S."/>
            <person name="Abbas S."/>
            <person name="Arshad M."/>
            <person name="Ahmed I."/>
        </authorList>
    </citation>
    <scope>NUCLEOTIDE SEQUENCE [LARGE SCALE GENOMIC DNA]</scope>
    <source>
        <strain evidence="2 3">NCCP-602</strain>
    </source>
</reference>
<keyword evidence="3" id="KW-1185">Reference proteome</keyword>
<dbReference type="InterPro" id="IPR025870">
    <property type="entry name" value="Glyoxalase-like_dom"/>
</dbReference>
<name>A0ABP3C8W9_9MICO</name>